<reference evidence="1" key="1">
    <citation type="journal article" date="2020" name="mSystems">
        <title>Genome- and Community-Level Interaction Insights into Carbon Utilization and Element Cycling Functions of Hydrothermarchaeota in Hydrothermal Sediment.</title>
        <authorList>
            <person name="Zhou Z."/>
            <person name="Liu Y."/>
            <person name="Xu W."/>
            <person name="Pan J."/>
            <person name="Luo Z.H."/>
            <person name="Li M."/>
        </authorList>
    </citation>
    <scope>NUCLEOTIDE SEQUENCE [LARGE SCALE GENOMIC DNA]</scope>
    <source>
        <strain evidence="1">SpSt-381</strain>
    </source>
</reference>
<dbReference type="PANTHER" id="PTHR12993">
    <property type="entry name" value="N-ACETYLGLUCOSAMINYL-PHOSPHATIDYLINOSITOL DE-N-ACETYLASE-RELATED"/>
    <property type="match status" value="1"/>
</dbReference>
<dbReference type="InterPro" id="IPR023842">
    <property type="entry name" value="Bacillithiol_biosynth_BshB1"/>
</dbReference>
<dbReference type="PANTHER" id="PTHR12993:SF30">
    <property type="entry name" value="N-ACETYL-ALPHA-D-GLUCOSAMINYL L-MALATE DEACETYLASE 1"/>
    <property type="match status" value="1"/>
</dbReference>
<protein>
    <submittedName>
        <fullName evidence="1">Bacillithiol biosynthesis deacetylase BshB1</fullName>
    </submittedName>
</protein>
<dbReference type="Gene3D" id="3.40.50.10320">
    <property type="entry name" value="LmbE-like"/>
    <property type="match status" value="1"/>
</dbReference>
<dbReference type="GO" id="GO:0016811">
    <property type="term" value="F:hydrolase activity, acting on carbon-nitrogen (but not peptide) bonds, in linear amides"/>
    <property type="evidence" value="ECO:0007669"/>
    <property type="project" value="TreeGrafter"/>
</dbReference>
<dbReference type="SUPFAM" id="SSF102588">
    <property type="entry name" value="LmbE-like"/>
    <property type="match status" value="1"/>
</dbReference>
<dbReference type="NCBIfam" id="TIGR04001">
    <property type="entry name" value="thiol_BshB1"/>
    <property type="match status" value="1"/>
</dbReference>
<dbReference type="AlphaFoldDB" id="A0A832MK41"/>
<sequence>MTLDALVFGSHPDDVELASGGLAALLAAHGHAVGVCDLTRGERASRGTPAERAAEAAEAARRLGVAERFSAGLPDLGLDRRDPAQLRAVVAILRARRPRLVVAPDDDDAHPDHVEASHLVRRACYLAGLARFDAPGERHRPERLLFALYRTVRPPHLVVDVTPVWERRQAALAAHVSQLDPARGPATYLTHPDFASEVEARGRWFGALVGVRYGEGYRTRGPVAVADARALLGGAGGAA</sequence>
<dbReference type="InterPro" id="IPR024078">
    <property type="entry name" value="LmbE-like_dom_sf"/>
</dbReference>
<organism evidence="1">
    <name type="scientific">Eiseniibacteriota bacterium</name>
    <dbReference type="NCBI Taxonomy" id="2212470"/>
    <lineage>
        <taxon>Bacteria</taxon>
        <taxon>Candidatus Eiseniibacteriota</taxon>
    </lineage>
</organism>
<gene>
    <name evidence="1" type="primary">bshB1</name>
    <name evidence="1" type="ORF">ENR23_01160</name>
</gene>
<dbReference type="GO" id="GO:0019213">
    <property type="term" value="F:deacetylase activity"/>
    <property type="evidence" value="ECO:0007669"/>
    <property type="project" value="InterPro"/>
</dbReference>
<name>A0A832MK41_UNCEI</name>
<dbReference type="EMBL" id="DSQF01000002">
    <property type="protein sequence ID" value="HGZ42030.1"/>
    <property type="molecule type" value="Genomic_DNA"/>
</dbReference>
<dbReference type="InterPro" id="IPR003737">
    <property type="entry name" value="GlcNAc_PI_deacetylase-related"/>
</dbReference>
<evidence type="ECO:0000313" key="1">
    <source>
        <dbReference type="EMBL" id="HGZ42030.1"/>
    </source>
</evidence>
<dbReference type="GO" id="GO:0071793">
    <property type="term" value="P:bacillithiol biosynthetic process"/>
    <property type="evidence" value="ECO:0007669"/>
    <property type="project" value="InterPro"/>
</dbReference>
<proteinExistence type="predicted"/>
<dbReference type="Pfam" id="PF02585">
    <property type="entry name" value="PIG-L"/>
    <property type="match status" value="1"/>
</dbReference>
<comment type="caution">
    <text evidence="1">The sequence shown here is derived from an EMBL/GenBank/DDBJ whole genome shotgun (WGS) entry which is preliminary data.</text>
</comment>
<accession>A0A832MK41</accession>